<accession>A0A0J1FW91</accession>
<evidence type="ECO:0000313" key="2">
    <source>
        <dbReference type="EMBL" id="KLU24153.1"/>
    </source>
</evidence>
<dbReference type="Pfam" id="PF04909">
    <property type="entry name" value="Amidohydro_2"/>
    <property type="match status" value="1"/>
</dbReference>
<gene>
    <name evidence="2" type="ORF">EOS_21720</name>
</gene>
<reference evidence="2 3" key="1">
    <citation type="journal article" date="2015" name="Genome Announc.">
        <title>Draft Genome Sequence of Burkholderia sp. Strain PML1(12), an Ectomycorrhizosphere-Inhabiting Bacterium with Effective Mineral-Weathering Ability.</title>
        <authorList>
            <person name="Uroz S."/>
            <person name="Oger P."/>
        </authorList>
    </citation>
    <scope>NUCLEOTIDE SEQUENCE [LARGE SCALE GENOMIC DNA]</scope>
    <source>
        <strain evidence="3">PML1(12)</strain>
    </source>
</reference>
<dbReference type="OrthoDB" id="9787654at2"/>
<dbReference type="AlphaFoldDB" id="A0A0J1FW91"/>
<dbReference type="SUPFAM" id="SSF51556">
    <property type="entry name" value="Metallo-dependent hydrolases"/>
    <property type="match status" value="1"/>
</dbReference>
<protein>
    <recommendedName>
        <fullName evidence="1">Amidohydrolase-related domain-containing protein</fullName>
    </recommendedName>
</protein>
<dbReference type="PATRIC" id="fig|908627.4.peg.4851"/>
<dbReference type="PANTHER" id="PTHR35563">
    <property type="entry name" value="BARREL METAL-DEPENDENT HYDROLASE, PUTATIVE (AFU_ORTHOLOGUE AFUA_1G16240)-RELATED"/>
    <property type="match status" value="1"/>
</dbReference>
<dbReference type="InterPro" id="IPR032466">
    <property type="entry name" value="Metal_Hydrolase"/>
</dbReference>
<organism evidence="2 3">
    <name type="scientific">Caballeronia mineralivorans PML1(12)</name>
    <dbReference type="NCBI Taxonomy" id="908627"/>
    <lineage>
        <taxon>Bacteria</taxon>
        <taxon>Pseudomonadati</taxon>
        <taxon>Pseudomonadota</taxon>
        <taxon>Betaproteobacteria</taxon>
        <taxon>Burkholderiales</taxon>
        <taxon>Burkholderiaceae</taxon>
        <taxon>Caballeronia</taxon>
    </lineage>
</organism>
<dbReference type="PANTHER" id="PTHR35563:SF2">
    <property type="entry name" value="BARREL METAL-DEPENDENT HYDROLASE, PUTATIVE (AFU_ORTHOLOGUE AFUA_1G16240)-RELATED"/>
    <property type="match status" value="1"/>
</dbReference>
<dbReference type="InterPro" id="IPR006680">
    <property type="entry name" value="Amidohydro-rel"/>
</dbReference>
<proteinExistence type="predicted"/>
<evidence type="ECO:0000259" key="1">
    <source>
        <dbReference type="Pfam" id="PF04909"/>
    </source>
</evidence>
<sequence length="277" mass="30423">MTDSLITGIDTHAHVFTRDLPLTAGRRYAPAYDATPDRYRAMLASIGMSHGVLIQPSFLGFDNSYLLACLDAYPQQLRGVVMADPENALGYIDDWHARGVVGIRANLIGAQLPDFADNHWTALLSRMAALDWHLEMQIDAGRLDQVTPALLASGVRIVIDHFGRFDPALGMGDPGFAHLVSLGQTRRVWVKGSAAYRVSAKPGDAEATFATAASAWAALLPAFGVDRLLWGTDWPHTQFEQVCDPQRAINDLHRLVTDASHRQAVLIDTPAELFHFR</sequence>
<dbReference type="GO" id="GO:0016787">
    <property type="term" value="F:hydrolase activity"/>
    <property type="evidence" value="ECO:0007669"/>
    <property type="project" value="InterPro"/>
</dbReference>
<dbReference type="InterPro" id="IPR052358">
    <property type="entry name" value="Aro_Compnd_Degr_Hydrolases"/>
</dbReference>
<evidence type="ECO:0000313" key="3">
    <source>
        <dbReference type="Proteomes" id="UP000035963"/>
    </source>
</evidence>
<dbReference type="Gene3D" id="3.20.20.140">
    <property type="entry name" value="Metal-dependent hydrolases"/>
    <property type="match status" value="1"/>
</dbReference>
<dbReference type="Proteomes" id="UP000035963">
    <property type="component" value="Unassembled WGS sequence"/>
</dbReference>
<comment type="caution">
    <text evidence="2">The sequence shown here is derived from an EMBL/GenBank/DDBJ whole genome shotgun (WGS) entry which is preliminary data.</text>
</comment>
<dbReference type="RefSeq" id="WP_047848763.1">
    <property type="nucleotide sequence ID" value="NZ_AEJF01000134.1"/>
</dbReference>
<keyword evidence="3" id="KW-1185">Reference proteome</keyword>
<feature type="domain" description="Amidohydrolase-related" evidence="1">
    <location>
        <begin position="9"/>
        <end position="276"/>
    </location>
</feature>
<name>A0A0J1FW91_9BURK</name>
<dbReference type="EMBL" id="AEJF01000134">
    <property type="protein sequence ID" value="KLU24153.1"/>
    <property type="molecule type" value="Genomic_DNA"/>
</dbReference>